<evidence type="ECO:0000256" key="1">
    <source>
        <dbReference type="SAM" id="SignalP"/>
    </source>
</evidence>
<dbReference type="EMBL" id="SNZH01000004">
    <property type="protein sequence ID" value="TDR45747.1"/>
    <property type="molecule type" value="Genomic_DNA"/>
</dbReference>
<evidence type="ECO:0000313" key="2">
    <source>
        <dbReference type="EMBL" id="TDR45747.1"/>
    </source>
</evidence>
<dbReference type="OrthoDB" id="9862653at2"/>
<dbReference type="Proteomes" id="UP000295293">
    <property type="component" value="Unassembled WGS sequence"/>
</dbReference>
<keyword evidence="1" id="KW-0732">Signal</keyword>
<keyword evidence="3" id="KW-1185">Reference proteome</keyword>
<protein>
    <submittedName>
        <fullName evidence="2">Uncharacterized protein</fullName>
    </submittedName>
</protein>
<proteinExistence type="predicted"/>
<feature type="chain" id="PRO_5020761151" evidence="1">
    <location>
        <begin position="23"/>
        <end position="190"/>
    </location>
</feature>
<comment type="caution">
    <text evidence="2">The sequence shown here is derived from an EMBL/GenBank/DDBJ whole genome shotgun (WGS) entry which is preliminary data.</text>
</comment>
<reference evidence="2 3" key="1">
    <citation type="submission" date="2019-03" db="EMBL/GenBank/DDBJ databases">
        <title>Genomic Encyclopedia of Type Strains, Phase IV (KMG-IV): sequencing the most valuable type-strain genomes for metagenomic binning, comparative biology and taxonomic classification.</title>
        <authorList>
            <person name="Goeker M."/>
        </authorList>
    </citation>
    <scope>NUCLEOTIDE SEQUENCE [LARGE SCALE GENOMIC DNA]</scope>
    <source>
        <strain evidence="2 3">DSM 21667</strain>
    </source>
</reference>
<sequence>MTPSTVPRLVLAVLAFALCACSSGNSTGGAAPASPAATAAAPAATSAKPAEQGRPQLRMTIGGQPWQADREFFAAFHPTGYDRAVLMAASLGPKDKNEQAFNLNLFGVAGPGNYVASGNTLSLKGISSSAIQLANLDPSRYLIGGPFGYTVDIQLLQADAHTVEAKFHGSMGASDGSTLQISDGYFFYRQ</sequence>
<evidence type="ECO:0000313" key="3">
    <source>
        <dbReference type="Proteomes" id="UP000295293"/>
    </source>
</evidence>
<accession>A0A4R6Z2D4</accession>
<feature type="signal peptide" evidence="1">
    <location>
        <begin position="1"/>
        <end position="22"/>
    </location>
</feature>
<name>A0A4R6Z2D4_9GAMM</name>
<gene>
    <name evidence="2" type="ORF">DFR29_104175</name>
</gene>
<dbReference type="AlphaFoldDB" id="A0A4R6Z2D4"/>
<organism evidence="2 3">
    <name type="scientific">Tahibacter aquaticus</name>
    <dbReference type="NCBI Taxonomy" id="520092"/>
    <lineage>
        <taxon>Bacteria</taxon>
        <taxon>Pseudomonadati</taxon>
        <taxon>Pseudomonadota</taxon>
        <taxon>Gammaproteobacteria</taxon>
        <taxon>Lysobacterales</taxon>
        <taxon>Rhodanobacteraceae</taxon>
        <taxon>Tahibacter</taxon>
    </lineage>
</organism>
<dbReference type="RefSeq" id="WP_133818115.1">
    <property type="nucleotide sequence ID" value="NZ_SNZH01000004.1"/>
</dbReference>